<keyword evidence="4" id="KW-1185">Reference proteome</keyword>
<dbReference type="InterPro" id="IPR019734">
    <property type="entry name" value="TPR_rpt"/>
</dbReference>
<dbReference type="AlphaFoldDB" id="A0AAV9IG65"/>
<comment type="caution">
    <text evidence="3">The sequence shown here is derived from an EMBL/GenBank/DDBJ whole genome shotgun (WGS) entry which is preliminary data.</text>
</comment>
<name>A0AAV9IG65_9RHOD</name>
<dbReference type="PANTHER" id="PTHR22904:SF523">
    <property type="entry name" value="STRESS-INDUCED-PHOSPHOPROTEIN 1"/>
    <property type="match status" value="1"/>
</dbReference>
<dbReference type="Proteomes" id="UP001300502">
    <property type="component" value="Unassembled WGS sequence"/>
</dbReference>
<organism evidence="3 4">
    <name type="scientific">Galdieria yellowstonensis</name>
    <dbReference type="NCBI Taxonomy" id="3028027"/>
    <lineage>
        <taxon>Eukaryota</taxon>
        <taxon>Rhodophyta</taxon>
        <taxon>Bangiophyceae</taxon>
        <taxon>Galdieriales</taxon>
        <taxon>Galdieriaceae</taxon>
        <taxon>Galdieria</taxon>
    </lineage>
</organism>
<dbReference type="SUPFAM" id="SSF48452">
    <property type="entry name" value="TPR-like"/>
    <property type="match status" value="1"/>
</dbReference>
<dbReference type="PANTHER" id="PTHR22904">
    <property type="entry name" value="TPR REPEAT CONTAINING PROTEIN"/>
    <property type="match status" value="1"/>
</dbReference>
<dbReference type="GO" id="GO:0051879">
    <property type="term" value="F:Hsp90 protein binding"/>
    <property type="evidence" value="ECO:0007669"/>
    <property type="project" value="TreeGrafter"/>
</dbReference>
<evidence type="ECO:0000313" key="4">
    <source>
        <dbReference type="Proteomes" id="UP001300502"/>
    </source>
</evidence>
<evidence type="ECO:0000256" key="1">
    <source>
        <dbReference type="ARBA" id="ARBA00022737"/>
    </source>
</evidence>
<evidence type="ECO:0000313" key="3">
    <source>
        <dbReference type="EMBL" id="KAK4526402.1"/>
    </source>
</evidence>
<sequence length="243" mass="27494">MSQQTWNFHRLSKESNKCSCERLGLVDDTVETISISELKERANSLYKQGRFVEAEIVYLLAIRKLDQPKQVITSALDSSKELSNVNRNMLQVLYSNLSQTRLSLKKFEEAERDANKAIDLYRKGICSTKVLVKSLLRRASALVGMNHLDSALVTLEKVKRLEPDNVECDKIYTQIGKAMDLQNLATSKQNSRNNNILESPQSLLSAFSMNRQPNEYLPSVETTTKSSSVLIQELSCEENAQSE</sequence>
<dbReference type="EMBL" id="JANCYU010000039">
    <property type="protein sequence ID" value="KAK4526402.1"/>
    <property type="molecule type" value="Genomic_DNA"/>
</dbReference>
<reference evidence="3 4" key="1">
    <citation type="submission" date="2022-07" db="EMBL/GenBank/DDBJ databases">
        <title>Genome-wide signatures of adaptation to extreme environments.</title>
        <authorList>
            <person name="Cho C.H."/>
            <person name="Yoon H.S."/>
        </authorList>
    </citation>
    <scope>NUCLEOTIDE SEQUENCE [LARGE SCALE GENOMIC DNA]</scope>
    <source>
        <strain evidence="3 4">108.79 E11</strain>
    </source>
</reference>
<protein>
    <submittedName>
        <fullName evidence="3">Uncharacterized protein</fullName>
    </submittedName>
</protein>
<dbReference type="SMART" id="SM00028">
    <property type="entry name" value="TPR"/>
    <property type="match status" value="3"/>
</dbReference>
<dbReference type="Pfam" id="PF13181">
    <property type="entry name" value="TPR_8"/>
    <property type="match status" value="1"/>
</dbReference>
<gene>
    <name evidence="3" type="ORF">GAYE_SCF23G4316</name>
</gene>
<evidence type="ECO:0000256" key="2">
    <source>
        <dbReference type="ARBA" id="ARBA00022803"/>
    </source>
</evidence>
<keyword evidence="2" id="KW-0802">TPR repeat</keyword>
<proteinExistence type="predicted"/>
<accession>A0AAV9IG65</accession>
<dbReference type="InterPro" id="IPR011990">
    <property type="entry name" value="TPR-like_helical_dom_sf"/>
</dbReference>
<keyword evidence="1" id="KW-0677">Repeat</keyword>
<dbReference type="Gene3D" id="1.25.40.10">
    <property type="entry name" value="Tetratricopeptide repeat domain"/>
    <property type="match status" value="1"/>
</dbReference>